<proteinExistence type="predicted"/>
<protein>
    <submittedName>
        <fullName evidence="1">Uncharacterized protein</fullName>
    </submittedName>
</protein>
<dbReference type="Proteomes" id="UP001265983">
    <property type="component" value="Unassembled WGS sequence"/>
</dbReference>
<dbReference type="EMBL" id="JARUHM010000009">
    <property type="protein sequence ID" value="MDT9410658.1"/>
    <property type="molecule type" value="Genomic_DNA"/>
</dbReference>
<reference evidence="1 2" key="1">
    <citation type="submission" date="2023-03" db="EMBL/GenBank/DDBJ databases">
        <title>Whole genome sequence of the first Corynebacterium rouxii strains isolated in Brazil: a recent member of Corynebacterium diphtheriae complex.</title>
        <authorList>
            <person name="Vieira V."/>
            <person name="Ramos J.N."/>
            <person name="Araujo M.R.B."/>
            <person name="Baio P.V."/>
            <person name="Sant'Anna L.O."/>
            <person name="Veras J.F.C."/>
            <person name="Vieira E.M.D."/>
            <person name="Sousa M.A.B."/>
            <person name="Camargo C.H."/>
            <person name="Sacchi C.T."/>
            <person name="Campos K.R."/>
            <person name="Santos M.B.N."/>
            <person name="Bokermann S."/>
            <person name="Alvim L.B."/>
            <person name="Santos L.S."/>
            <person name="Mattos-Guaraldi A.L."/>
        </authorList>
    </citation>
    <scope>NUCLEOTIDE SEQUENCE [LARGE SCALE GENOMIC DNA]</scope>
    <source>
        <strain evidence="1 2">70862</strain>
    </source>
</reference>
<evidence type="ECO:0000313" key="1">
    <source>
        <dbReference type="EMBL" id="MDT9410658.1"/>
    </source>
</evidence>
<evidence type="ECO:0000313" key="2">
    <source>
        <dbReference type="Proteomes" id="UP001265983"/>
    </source>
</evidence>
<organism evidence="1 2">
    <name type="scientific">Corynebacterium rouxii</name>
    <dbReference type="NCBI Taxonomy" id="2719119"/>
    <lineage>
        <taxon>Bacteria</taxon>
        <taxon>Bacillati</taxon>
        <taxon>Actinomycetota</taxon>
        <taxon>Actinomycetes</taxon>
        <taxon>Mycobacteriales</taxon>
        <taxon>Corynebacteriaceae</taxon>
        <taxon>Corynebacterium</taxon>
    </lineage>
</organism>
<accession>A0ABU3PLF7</accession>
<name>A0ABU3PLF7_9CORY</name>
<sequence length="62" mass="7137">MKKSRRRVVRLSDAEDYDRRADTTEFISAIPDVVVPLEDGEEDQLQGLAFWKDQMPPHYGAS</sequence>
<keyword evidence="2" id="KW-1185">Reference proteome</keyword>
<comment type="caution">
    <text evidence="1">The sequence shown here is derived from an EMBL/GenBank/DDBJ whole genome shotgun (WGS) entry which is preliminary data.</text>
</comment>
<dbReference type="RefSeq" id="WP_315643819.1">
    <property type="nucleotide sequence ID" value="NZ_JARUHM010000009.1"/>
</dbReference>
<gene>
    <name evidence="1" type="ORF">P8T80_04570</name>
</gene>